<sequence length="58" mass="6523">MPGSFWCVFWGSLQFAISVPQKVKSNQPALPRLISSYNFPRVFSPHEKSPDGVFAQPI</sequence>
<evidence type="ECO:0000313" key="1">
    <source>
        <dbReference type="EMBL" id="CUX26161.1"/>
    </source>
</evidence>
<gene>
    <name evidence="1" type="ORF">AGR7C_Cc180036</name>
</gene>
<dbReference type="AlphaFoldDB" id="A0A1S7PTE4"/>
<name>A0A1S7PTE4_9HYPH</name>
<organism evidence="1 2">
    <name type="scientific">Agrobacterium deltaense Zutra 3/1</name>
    <dbReference type="NCBI Taxonomy" id="1183427"/>
    <lineage>
        <taxon>Bacteria</taxon>
        <taxon>Pseudomonadati</taxon>
        <taxon>Pseudomonadota</taxon>
        <taxon>Alphaproteobacteria</taxon>
        <taxon>Hyphomicrobiales</taxon>
        <taxon>Rhizobiaceae</taxon>
        <taxon>Rhizobium/Agrobacterium group</taxon>
        <taxon>Agrobacterium</taxon>
    </lineage>
</organism>
<reference evidence="1 2" key="1">
    <citation type="submission" date="2016-01" db="EMBL/GenBank/DDBJ databases">
        <authorList>
            <person name="Oliw E.H."/>
        </authorList>
    </citation>
    <scope>NUCLEOTIDE SEQUENCE [LARGE SCALE GENOMIC DNA]</scope>
    <source>
        <strain evidence="1 2">Zutra 3-1</strain>
    </source>
</reference>
<protein>
    <submittedName>
        <fullName evidence="1">Uncharacterized protein</fullName>
    </submittedName>
</protein>
<dbReference type="EMBL" id="FBWG01000010">
    <property type="protein sequence ID" value="CUX26161.1"/>
    <property type="molecule type" value="Genomic_DNA"/>
</dbReference>
<evidence type="ECO:0000313" key="2">
    <source>
        <dbReference type="Proteomes" id="UP000191987"/>
    </source>
</evidence>
<accession>A0A1S7PTE4</accession>
<dbReference type="Proteomes" id="UP000191987">
    <property type="component" value="Unassembled WGS sequence"/>
</dbReference>
<proteinExistence type="predicted"/>